<feature type="compositionally biased region" description="Basic and acidic residues" evidence="3">
    <location>
        <begin position="386"/>
        <end position="396"/>
    </location>
</feature>
<sequence length="555" mass="60100">MAFASVDERFLYIQGGLTEVGSDQTPASQFIALDLTVDSWSTSAPPWVWPQSLGVLPPTSSGHSMTVARERDTLFIWDPFQASAWWSYTIGANVWNYYANSLNTTKQSGIKNGVDMNTGNVYIPSGNNNGLEMIMNTPGNPSVPTSPMPTALIPVPVVHESFVWSTYRNSFLHYGGRAMFGNTGNPYLNEFSPTSGWASVVPLLEMSAVIAWSQATNGGSKMIVFGGAGVNGIAKADIHILDVRTREWTAGKPVDANQARQYMACAVSGDSFIAWGGEMILTFDSESASRIKDATPIVYDMKNNQWTTQFNRFIKAISTTTGPSAVTPSPNSIVTPSSQSDAAKIAAIGGGIAGAVVAVIAIVGFLLCMRRSRQTRKTKATRKTGNIKDKQADEKGVNLANLRELPPNSNVNAETEPLPSSYPPPLLKPRPTEDRDACLTHLSTTPSPTEPLAGPQAVLRVGSPQGHQQPIFTNSSMTGGVDINNEAHHRMTLFPGLPSNQSDNTNTFKGGADKPQSLRNPQSRSSYEERSQELTRMMANLRAEQEELERVSVRK</sequence>
<dbReference type="AlphaFoldDB" id="A0A9P5S303"/>
<keyword evidence="4" id="KW-0472">Membrane</keyword>
<evidence type="ECO:0000313" key="5">
    <source>
        <dbReference type="EMBL" id="KAF9153846.1"/>
    </source>
</evidence>
<dbReference type="PANTHER" id="PTHR46093:SF18">
    <property type="entry name" value="FIBRONECTIN TYPE-III DOMAIN-CONTAINING PROTEIN"/>
    <property type="match status" value="1"/>
</dbReference>
<protein>
    <recommendedName>
        <fullName evidence="7">Kelch repeat-containing protein</fullName>
    </recommendedName>
</protein>
<dbReference type="Proteomes" id="UP000748756">
    <property type="component" value="Unassembled WGS sequence"/>
</dbReference>
<dbReference type="OrthoDB" id="432528at2759"/>
<proteinExistence type="predicted"/>
<comment type="caution">
    <text evidence="5">The sequence shown here is derived from an EMBL/GenBank/DDBJ whole genome shotgun (WGS) entry which is preliminary data.</text>
</comment>
<evidence type="ECO:0000256" key="1">
    <source>
        <dbReference type="ARBA" id="ARBA00022441"/>
    </source>
</evidence>
<evidence type="ECO:0000313" key="6">
    <source>
        <dbReference type="Proteomes" id="UP000748756"/>
    </source>
</evidence>
<dbReference type="Gene3D" id="2.120.10.80">
    <property type="entry name" value="Kelch-type beta propeller"/>
    <property type="match status" value="1"/>
</dbReference>
<evidence type="ECO:0000256" key="3">
    <source>
        <dbReference type="SAM" id="MobiDB-lite"/>
    </source>
</evidence>
<dbReference type="PANTHER" id="PTHR46093">
    <property type="entry name" value="ACYL-COA-BINDING DOMAIN-CONTAINING PROTEIN 5"/>
    <property type="match status" value="1"/>
</dbReference>
<keyword evidence="6" id="KW-1185">Reference proteome</keyword>
<evidence type="ECO:0000256" key="2">
    <source>
        <dbReference type="ARBA" id="ARBA00022737"/>
    </source>
</evidence>
<keyword evidence="1" id="KW-0880">Kelch repeat</keyword>
<gene>
    <name evidence="5" type="ORF">BG015_002514</name>
</gene>
<accession>A0A9P5S303</accession>
<dbReference type="EMBL" id="JAAAUQ010000150">
    <property type="protein sequence ID" value="KAF9153846.1"/>
    <property type="molecule type" value="Genomic_DNA"/>
</dbReference>
<feature type="region of interest" description="Disordered" evidence="3">
    <location>
        <begin position="495"/>
        <end position="533"/>
    </location>
</feature>
<reference evidence="5" key="1">
    <citation type="journal article" date="2020" name="Fungal Divers.">
        <title>Resolving the Mortierellaceae phylogeny through synthesis of multi-gene phylogenetics and phylogenomics.</title>
        <authorList>
            <person name="Vandepol N."/>
            <person name="Liber J."/>
            <person name="Desiro A."/>
            <person name="Na H."/>
            <person name="Kennedy M."/>
            <person name="Barry K."/>
            <person name="Grigoriev I.V."/>
            <person name="Miller A.N."/>
            <person name="O'Donnell K."/>
            <person name="Stajich J.E."/>
            <person name="Bonito G."/>
        </authorList>
    </citation>
    <scope>NUCLEOTIDE SEQUENCE</scope>
    <source>
        <strain evidence="5">NRRL 6426</strain>
    </source>
</reference>
<feature type="transmembrane region" description="Helical" evidence="4">
    <location>
        <begin position="345"/>
        <end position="369"/>
    </location>
</feature>
<dbReference type="SUPFAM" id="SSF117281">
    <property type="entry name" value="Kelch motif"/>
    <property type="match status" value="1"/>
</dbReference>
<keyword evidence="4" id="KW-1133">Transmembrane helix</keyword>
<keyword evidence="4" id="KW-0812">Transmembrane</keyword>
<evidence type="ECO:0000256" key="4">
    <source>
        <dbReference type="SAM" id="Phobius"/>
    </source>
</evidence>
<feature type="region of interest" description="Disordered" evidence="3">
    <location>
        <begin position="374"/>
        <end position="433"/>
    </location>
</feature>
<organism evidence="5 6">
    <name type="scientific">Linnemannia schmuckeri</name>
    <dbReference type="NCBI Taxonomy" id="64567"/>
    <lineage>
        <taxon>Eukaryota</taxon>
        <taxon>Fungi</taxon>
        <taxon>Fungi incertae sedis</taxon>
        <taxon>Mucoromycota</taxon>
        <taxon>Mortierellomycotina</taxon>
        <taxon>Mortierellomycetes</taxon>
        <taxon>Mortierellales</taxon>
        <taxon>Mortierellaceae</taxon>
        <taxon>Linnemannia</taxon>
    </lineage>
</organism>
<name>A0A9P5S303_9FUNG</name>
<evidence type="ECO:0008006" key="7">
    <source>
        <dbReference type="Google" id="ProtNLM"/>
    </source>
</evidence>
<keyword evidence="2" id="KW-0677">Repeat</keyword>
<feature type="compositionally biased region" description="Polar residues" evidence="3">
    <location>
        <begin position="498"/>
        <end position="508"/>
    </location>
</feature>
<dbReference type="InterPro" id="IPR015915">
    <property type="entry name" value="Kelch-typ_b-propeller"/>
</dbReference>